<dbReference type="Proteomes" id="UP000320338">
    <property type="component" value="Unassembled WGS sequence"/>
</dbReference>
<dbReference type="GO" id="GO:0016787">
    <property type="term" value="F:hydrolase activity"/>
    <property type="evidence" value="ECO:0007669"/>
    <property type="project" value="UniProtKB-KW"/>
</dbReference>
<proteinExistence type="predicted"/>
<keyword evidence="3" id="KW-1185">Reference proteome</keyword>
<protein>
    <submittedName>
        <fullName evidence="2">Alpha/beta hydrolase</fullName>
    </submittedName>
</protein>
<sequence length="256" mass="26848">MAPTQRVPGLPAADLALLDPTEPARLATFVLVPGAGGSAWYWHRVVAELEGRGHEAIAVDLPSGDPDARVTDYAAAIVAAAGGRTGVVLVGSSLGGFSAPLACGPLDAAGLVLVNAMIPLPGEDLGSWWDATGFEAAIAAAAECDGRDLQSDPDQRETMFHDVPADVVEAAFARLVEQEDGIFAGTWPLEAWPDVPTRVLATRDDRFFPVDFQRRIARERLGLDPDVLPGGHLVALSRPAELAGYLVSTTEGAPRV</sequence>
<dbReference type="Gene3D" id="3.40.50.1820">
    <property type="entry name" value="alpha/beta hydrolase"/>
    <property type="match status" value="1"/>
</dbReference>
<dbReference type="InterPro" id="IPR052897">
    <property type="entry name" value="Sec-Metab_Biosynth_Hydrolase"/>
</dbReference>
<evidence type="ECO:0000313" key="2">
    <source>
        <dbReference type="EMBL" id="GEC22567.1"/>
    </source>
</evidence>
<dbReference type="OrthoDB" id="9773549at2"/>
<evidence type="ECO:0000259" key="1">
    <source>
        <dbReference type="Pfam" id="PF12697"/>
    </source>
</evidence>
<keyword evidence="2" id="KW-0378">Hydrolase</keyword>
<dbReference type="PANTHER" id="PTHR37017">
    <property type="entry name" value="AB HYDROLASE-1 DOMAIN-CONTAINING PROTEIN-RELATED"/>
    <property type="match status" value="1"/>
</dbReference>
<gene>
    <name evidence="2" type="ORF">PHY01_48500</name>
</gene>
<dbReference type="InterPro" id="IPR029058">
    <property type="entry name" value="AB_hydrolase_fold"/>
</dbReference>
<reference evidence="2 3" key="1">
    <citation type="submission" date="2019-06" db="EMBL/GenBank/DDBJ databases">
        <title>Whole genome shotgun sequence of Pseudonocardia hydrocarbonoxydans NBRC 14498.</title>
        <authorList>
            <person name="Hosoyama A."/>
            <person name="Uohara A."/>
            <person name="Ohji S."/>
            <person name="Ichikawa N."/>
        </authorList>
    </citation>
    <scope>NUCLEOTIDE SEQUENCE [LARGE SCALE GENOMIC DNA]</scope>
    <source>
        <strain evidence="2 3">NBRC 14498</strain>
    </source>
</reference>
<dbReference type="EMBL" id="BJNG01000048">
    <property type="protein sequence ID" value="GEC22567.1"/>
    <property type="molecule type" value="Genomic_DNA"/>
</dbReference>
<organism evidence="2 3">
    <name type="scientific">Pseudonocardia hydrocarbonoxydans</name>
    <dbReference type="NCBI Taxonomy" id="76726"/>
    <lineage>
        <taxon>Bacteria</taxon>
        <taxon>Bacillati</taxon>
        <taxon>Actinomycetota</taxon>
        <taxon>Actinomycetes</taxon>
        <taxon>Pseudonocardiales</taxon>
        <taxon>Pseudonocardiaceae</taxon>
        <taxon>Pseudonocardia</taxon>
    </lineage>
</organism>
<dbReference type="AlphaFoldDB" id="A0A4Y3WUJ7"/>
<accession>A0A4Y3WUJ7</accession>
<dbReference type="SUPFAM" id="SSF53474">
    <property type="entry name" value="alpha/beta-Hydrolases"/>
    <property type="match status" value="1"/>
</dbReference>
<dbReference type="Pfam" id="PF12697">
    <property type="entry name" value="Abhydrolase_6"/>
    <property type="match status" value="1"/>
</dbReference>
<dbReference type="PANTHER" id="PTHR37017:SF11">
    <property type="entry name" value="ESTERASE_LIPASE_THIOESTERASE DOMAIN-CONTAINING PROTEIN"/>
    <property type="match status" value="1"/>
</dbReference>
<feature type="domain" description="AB hydrolase-1" evidence="1">
    <location>
        <begin position="29"/>
        <end position="243"/>
    </location>
</feature>
<comment type="caution">
    <text evidence="2">The sequence shown here is derived from an EMBL/GenBank/DDBJ whole genome shotgun (WGS) entry which is preliminary data.</text>
</comment>
<name>A0A4Y3WUJ7_9PSEU</name>
<dbReference type="RefSeq" id="WP_141282200.1">
    <property type="nucleotide sequence ID" value="NZ_BAAARZ010000090.1"/>
</dbReference>
<evidence type="ECO:0000313" key="3">
    <source>
        <dbReference type="Proteomes" id="UP000320338"/>
    </source>
</evidence>
<dbReference type="InterPro" id="IPR000073">
    <property type="entry name" value="AB_hydrolase_1"/>
</dbReference>